<dbReference type="EMBL" id="RBNR01000268">
    <property type="protein sequence ID" value="RML41100.1"/>
    <property type="molecule type" value="Genomic_DNA"/>
</dbReference>
<name>A0A3M2VP84_PSESI</name>
<evidence type="ECO:0000313" key="2">
    <source>
        <dbReference type="Proteomes" id="UP000280292"/>
    </source>
</evidence>
<sequence length="225" mass="24854">MKVADRRLPLATVTTSGQFCKKPAKPSVLPLGRMSLRNESLSALSSRLTVGLRLSALRTSRPSMWSRMNTVVTFRCSNWSVWGVCSSRCSHSYWPTCRRGTGRSNHQMLRLGSSTAKCVLLTPSTAPPSSWFLRAMASFLSSFIAFLRIGLFSLSAVPDTCAAYSRTKSATNSPRAIEMPLRRPADGRHHGAQKYLKLFAIDAGQSFCRVRHPIPARSSDPGDFR</sequence>
<accession>A0A3M2VP84</accession>
<gene>
    <name evidence="1" type="ORF">ALQ95_102601</name>
</gene>
<dbReference type="Proteomes" id="UP000280292">
    <property type="component" value="Unassembled WGS sequence"/>
</dbReference>
<reference evidence="1 2" key="1">
    <citation type="submission" date="2018-08" db="EMBL/GenBank/DDBJ databases">
        <title>Recombination of ecologically and evolutionarily significant loci maintains genetic cohesion in the Pseudomonas syringae species complex.</title>
        <authorList>
            <person name="Dillon M."/>
            <person name="Thakur S."/>
            <person name="Almeida R.N.D."/>
            <person name="Weir B.S."/>
            <person name="Guttman D.S."/>
        </authorList>
    </citation>
    <scope>NUCLEOTIDE SEQUENCE [LARGE SCALE GENOMIC DNA]</scope>
    <source>
        <strain evidence="1 2">ICMP 3883</strain>
    </source>
</reference>
<protein>
    <submittedName>
        <fullName evidence="1">Uncharacterized protein</fullName>
    </submittedName>
</protein>
<proteinExistence type="predicted"/>
<evidence type="ECO:0000313" key="1">
    <source>
        <dbReference type="EMBL" id="RML41100.1"/>
    </source>
</evidence>
<comment type="caution">
    <text evidence="1">The sequence shown here is derived from an EMBL/GenBank/DDBJ whole genome shotgun (WGS) entry which is preliminary data.</text>
</comment>
<dbReference type="AlphaFoldDB" id="A0A3M2VP84"/>
<organism evidence="1 2">
    <name type="scientific">Pseudomonas syringae pv. ribicola</name>
    <dbReference type="NCBI Taxonomy" id="55398"/>
    <lineage>
        <taxon>Bacteria</taxon>
        <taxon>Pseudomonadati</taxon>
        <taxon>Pseudomonadota</taxon>
        <taxon>Gammaproteobacteria</taxon>
        <taxon>Pseudomonadales</taxon>
        <taxon>Pseudomonadaceae</taxon>
        <taxon>Pseudomonas</taxon>
    </lineage>
</organism>